<keyword evidence="1" id="KW-1133">Transmembrane helix</keyword>
<dbReference type="Proteomes" id="UP000238479">
    <property type="component" value="Chromosome 2"/>
</dbReference>
<name>A0A2P6RYA1_ROSCH</name>
<dbReference type="EMBL" id="PDCK01000040">
    <property type="protein sequence ID" value="PRQ51405.1"/>
    <property type="molecule type" value="Genomic_DNA"/>
</dbReference>
<feature type="transmembrane region" description="Helical" evidence="1">
    <location>
        <begin position="36"/>
        <end position="54"/>
    </location>
</feature>
<comment type="caution">
    <text evidence="2">The sequence shown here is derived from an EMBL/GenBank/DDBJ whole genome shotgun (WGS) entry which is preliminary data.</text>
</comment>
<keyword evidence="1" id="KW-0472">Membrane</keyword>
<evidence type="ECO:0000313" key="2">
    <source>
        <dbReference type="EMBL" id="PRQ51405.1"/>
    </source>
</evidence>
<dbReference type="AlphaFoldDB" id="A0A2P6RYA1"/>
<proteinExistence type="predicted"/>
<dbReference type="Gramene" id="PRQ51405">
    <property type="protein sequence ID" value="PRQ51405"/>
    <property type="gene ID" value="RchiOBHm_Chr2g0144041"/>
</dbReference>
<evidence type="ECO:0000256" key="1">
    <source>
        <dbReference type="SAM" id="Phobius"/>
    </source>
</evidence>
<accession>A0A2P6RYA1</accession>
<keyword evidence="1" id="KW-0812">Transmembrane</keyword>
<protein>
    <submittedName>
        <fullName evidence="2">Uncharacterized protein</fullName>
    </submittedName>
</protein>
<reference evidence="2 3" key="1">
    <citation type="journal article" date="2018" name="Nat. Genet.">
        <title>The Rosa genome provides new insights in the design of modern roses.</title>
        <authorList>
            <person name="Bendahmane M."/>
        </authorList>
    </citation>
    <scope>NUCLEOTIDE SEQUENCE [LARGE SCALE GENOMIC DNA]</scope>
    <source>
        <strain evidence="3">cv. Old Blush</strain>
    </source>
</reference>
<gene>
    <name evidence="2" type="ORF">RchiOBHm_Chr2g0144041</name>
</gene>
<sequence>MSFCVLLILYVCFLKFLHHLPFLFIRISSHSLEDFGTTSAWVSIFPTTFLYKLVDLMAELR</sequence>
<organism evidence="2 3">
    <name type="scientific">Rosa chinensis</name>
    <name type="common">China rose</name>
    <dbReference type="NCBI Taxonomy" id="74649"/>
    <lineage>
        <taxon>Eukaryota</taxon>
        <taxon>Viridiplantae</taxon>
        <taxon>Streptophyta</taxon>
        <taxon>Embryophyta</taxon>
        <taxon>Tracheophyta</taxon>
        <taxon>Spermatophyta</taxon>
        <taxon>Magnoliopsida</taxon>
        <taxon>eudicotyledons</taxon>
        <taxon>Gunneridae</taxon>
        <taxon>Pentapetalae</taxon>
        <taxon>rosids</taxon>
        <taxon>fabids</taxon>
        <taxon>Rosales</taxon>
        <taxon>Rosaceae</taxon>
        <taxon>Rosoideae</taxon>
        <taxon>Rosoideae incertae sedis</taxon>
        <taxon>Rosa</taxon>
    </lineage>
</organism>
<keyword evidence="3" id="KW-1185">Reference proteome</keyword>
<evidence type="ECO:0000313" key="3">
    <source>
        <dbReference type="Proteomes" id="UP000238479"/>
    </source>
</evidence>